<dbReference type="Proteomes" id="UP000594261">
    <property type="component" value="Chromosome 2"/>
</dbReference>
<dbReference type="PANTHER" id="PTHR35468:SF1">
    <property type="entry name" value="MYOSIN-LIKE PROTEIN"/>
    <property type="match status" value="1"/>
</dbReference>
<name>A0A7N2KYY4_QUELO</name>
<reference evidence="1" key="2">
    <citation type="submission" date="2021-01" db="UniProtKB">
        <authorList>
            <consortium name="EnsemblPlants"/>
        </authorList>
    </citation>
    <scope>IDENTIFICATION</scope>
</reference>
<dbReference type="PANTHER" id="PTHR35468">
    <property type="entry name" value="MYOSIN-LIKE PROTEIN"/>
    <property type="match status" value="1"/>
</dbReference>
<organism evidence="1 2">
    <name type="scientific">Quercus lobata</name>
    <name type="common">Valley oak</name>
    <dbReference type="NCBI Taxonomy" id="97700"/>
    <lineage>
        <taxon>Eukaryota</taxon>
        <taxon>Viridiplantae</taxon>
        <taxon>Streptophyta</taxon>
        <taxon>Embryophyta</taxon>
        <taxon>Tracheophyta</taxon>
        <taxon>Spermatophyta</taxon>
        <taxon>Magnoliopsida</taxon>
        <taxon>eudicotyledons</taxon>
        <taxon>Gunneridae</taxon>
        <taxon>Pentapetalae</taxon>
        <taxon>rosids</taxon>
        <taxon>fabids</taxon>
        <taxon>Fagales</taxon>
        <taxon>Fagaceae</taxon>
        <taxon>Quercus</taxon>
    </lineage>
</organism>
<reference evidence="2" key="1">
    <citation type="journal article" date="2016" name="G3 (Bethesda)">
        <title>First Draft Assembly and Annotation of the Genome of a California Endemic Oak Quercus lobata Nee (Fagaceae).</title>
        <authorList>
            <person name="Sork V.L."/>
            <person name="Fitz-Gibbon S.T."/>
            <person name="Puiu D."/>
            <person name="Crepeau M."/>
            <person name="Gugger P.F."/>
            <person name="Sherman R."/>
            <person name="Stevens K."/>
            <person name="Langley C.H."/>
            <person name="Pellegrini M."/>
            <person name="Salzberg S.L."/>
        </authorList>
    </citation>
    <scope>NUCLEOTIDE SEQUENCE [LARGE SCALE GENOMIC DNA]</scope>
    <source>
        <strain evidence="2">cv. SW786</strain>
    </source>
</reference>
<sequence length="149" mass="16448">MKVGPSAEHLGVGSGLSQRALRGLVASKGRKKISEGEDVSVVLETEILDLAEKLEKLQRSLGLKDFEVRNCSNLDKQASLLQRRLEMFGVTSDEICVKEIQEMAEASLSIKTSCRVDDSFVSSGKSNINFMAIELKKRCRGSYPSTFDF</sequence>
<keyword evidence="2" id="KW-1185">Reference proteome</keyword>
<proteinExistence type="predicted"/>
<dbReference type="Gramene" id="QL02p066233:mrna">
    <property type="protein sequence ID" value="QL02p066233:mrna"/>
    <property type="gene ID" value="QL02p066233"/>
</dbReference>
<dbReference type="InParanoid" id="A0A7N2KYY4"/>
<protein>
    <submittedName>
        <fullName evidence="1">Uncharacterized protein</fullName>
    </submittedName>
</protein>
<dbReference type="EnsemblPlants" id="QL02p066233:mrna">
    <property type="protein sequence ID" value="QL02p066233:mrna"/>
    <property type="gene ID" value="QL02p066233"/>
</dbReference>
<dbReference type="AlphaFoldDB" id="A0A7N2KYY4"/>
<evidence type="ECO:0000313" key="1">
    <source>
        <dbReference type="EnsemblPlants" id="QL02p066233:mrna"/>
    </source>
</evidence>
<evidence type="ECO:0000313" key="2">
    <source>
        <dbReference type="Proteomes" id="UP000594261"/>
    </source>
</evidence>
<accession>A0A7N2KYY4</accession>